<evidence type="ECO:0000256" key="12">
    <source>
        <dbReference type="SAM" id="Phobius"/>
    </source>
</evidence>
<evidence type="ECO:0000256" key="9">
    <source>
        <dbReference type="ARBA" id="ARBA00023002"/>
    </source>
</evidence>
<dbReference type="AlphaFoldDB" id="A0A2T1E4D4"/>
<dbReference type="EMBL" id="PVWK01000086">
    <property type="protein sequence ID" value="PSB27632.1"/>
    <property type="molecule type" value="Genomic_DNA"/>
</dbReference>
<reference evidence="14" key="1">
    <citation type="submission" date="2018-02" db="EMBL/GenBank/DDBJ databases">
        <authorList>
            <person name="Moore K."/>
            <person name="Momper L."/>
        </authorList>
    </citation>
    <scope>NUCLEOTIDE SEQUENCE [LARGE SCALE GENOMIC DNA]</scope>
    <source>
        <strain evidence="14">ULC18</strain>
    </source>
</reference>
<evidence type="ECO:0000256" key="10">
    <source>
        <dbReference type="ARBA" id="ARBA00023004"/>
    </source>
</evidence>
<dbReference type="GO" id="GO:0016020">
    <property type="term" value="C:membrane"/>
    <property type="evidence" value="ECO:0007669"/>
    <property type="project" value="UniProtKB-SubCell"/>
</dbReference>
<dbReference type="RefSeq" id="WP_106257348.1">
    <property type="nucleotide sequence ID" value="NZ_CAWNSW010000104.1"/>
</dbReference>
<keyword evidence="3" id="KW-0813">Transport</keyword>
<proteinExistence type="predicted"/>
<evidence type="ECO:0000256" key="1">
    <source>
        <dbReference type="ARBA" id="ARBA00001962"/>
    </source>
</evidence>
<dbReference type="OrthoDB" id="454587at2"/>
<dbReference type="GO" id="GO:0016117">
    <property type="term" value="P:carotenoid biosynthetic process"/>
    <property type="evidence" value="ECO:0007669"/>
    <property type="project" value="TreeGrafter"/>
</dbReference>
<dbReference type="InterPro" id="IPR002680">
    <property type="entry name" value="AOX"/>
</dbReference>
<protein>
    <submittedName>
        <fullName evidence="13">Plastoquinol terminal oxidase</fullName>
    </submittedName>
</protein>
<evidence type="ECO:0000256" key="5">
    <source>
        <dbReference type="ARBA" id="ARBA00022692"/>
    </source>
</evidence>
<evidence type="ECO:0000256" key="4">
    <source>
        <dbReference type="ARBA" id="ARBA00022660"/>
    </source>
</evidence>
<keyword evidence="8 12" id="KW-1133">Transmembrane helix</keyword>
<evidence type="ECO:0000256" key="6">
    <source>
        <dbReference type="ARBA" id="ARBA00022723"/>
    </source>
</evidence>
<dbReference type="PANTHER" id="PTHR31803">
    <property type="entry name" value="ALTERNATIVE OXIDASE"/>
    <property type="match status" value="1"/>
</dbReference>
<dbReference type="Proteomes" id="UP000239576">
    <property type="component" value="Unassembled WGS sequence"/>
</dbReference>
<organism evidence="13 14">
    <name type="scientific">Stenomitos frigidus ULC18</name>
    <dbReference type="NCBI Taxonomy" id="2107698"/>
    <lineage>
        <taxon>Bacteria</taxon>
        <taxon>Bacillati</taxon>
        <taxon>Cyanobacteriota</taxon>
        <taxon>Cyanophyceae</taxon>
        <taxon>Leptolyngbyales</taxon>
        <taxon>Leptolyngbyaceae</taxon>
        <taxon>Stenomitos</taxon>
    </lineage>
</organism>
<name>A0A2T1E4D4_9CYAN</name>
<evidence type="ECO:0000256" key="3">
    <source>
        <dbReference type="ARBA" id="ARBA00022448"/>
    </source>
</evidence>
<evidence type="ECO:0000313" key="13">
    <source>
        <dbReference type="EMBL" id="PSB27632.1"/>
    </source>
</evidence>
<keyword evidence="10" id="KW-0408">Iron</keyword>
<sequence>MKALIRVLVSFFVFIVDVVYGDRSYSRFYVLETIARVPYFSYLSVLHLYETLGFWRRADLLKVHFAETWNELHHLLIMESLGGSDHWGDRLTAHLIAVAYYWIVVPLYMLFPRHAYYLMELIENRAYHTYDDYLNAHEVALKAQPAPQVAIDYYRDGDLYMFEEVQTATGGIFRHPQVDNLYDVFINIREDECAHVKTMAALQAPEARQSFRSPHTLSVATKVLPTVETETNLFALSATASPHPEASP</sequence>
<reference evidence="13 14" key="2">
    <citation type="submission" date="2018-03" db="EMBL/GenBank/DDBJ databases">
        <title>The ancient ancestry and fast evolution of plastids.</title>
        <authorList>
            <person name="Moore K.R."/>
            <person name="Magnabosco C."/>
            <person name="Momper L."/>
            <person name="Gold D.A."/>
            <person name="Bosak T."/>
            <person name="Fournier G.P."/>
        </authorList>
    </citation>
    <scope>NUCLEOTIDE SEQUENCE [LARGE SCALE GENOMIC DNA]</scope>
    <source>
        <strain evidence="13 14">ULC18</strain>
    </source>
</reference>
<evidence type="ECO:0000256" key="11">
    <source>
        <dbReference type="ARBA" id="ARBA00023136"/>
    </source>
</evidence>
<dbReference type="GO" id="GO:0010230">
    <property type="term" value="P:alternative respiration"/>
    <property type="evidence" value="ECO:0007669"/>
    <property type="project" value="TreeGrafter"/>
</dbReference>
<dbReference type="GO" id="GO:0046872">
    <property type="term" value="F:metal ion binding"/>
    <property type="evidence" value="ECO:0007669"/>
    <property type="project" value="UniProtKB-KW"/>
</dbReference>
<keyword evidence="6" id="KW-0479">Metal-binding</keyword>
<dbReference type="Gene3D" id="1.20.1260.140">
    <property type="entry name" value="Alternative oxidase"/>
    <property type="match status" value="1"/>
</dbReference>
<comment type="cofactor">
    <cofactor evidence="1">
        <name>Fe cation</name>
        <dbReference type="ChEBI" id="CHEBI:24875"/>
    </cofactor>
</comment>
<evidence type="ECO:0000256" key="8">
    <source>
        <dbReference type="ARBA" id="ARBA00022989"/>
    </source>
</evidence>
<evidence type="ECO:0000256" key="2">
    <source>
        <dbReference type="ARBA" id="ARBA00004370"/>
    </source>
</evidence>
<comment type="caution">
    <text evidence="13">The sequence shown here is derived from an EMBL/GenBank/DDBJ whole genome shotgun (WGS) entry which is preliminary data.</text>
</comment>
<dbReference type="InterPro" id="IPR038659">
    <property type="entry name" value="AOX_sf"/>
</dbReference>
<keyword evidence="4" id="KW-0679">Respiratory chain</keyword>
<comment type="subcellular location">
    <subcellularLocation>
        <location evidence="2">Membrane</location>
    </subcellularLocation>
</comment>
<dbReference type="PANTHER" id="PTHR31803:SF10">
    <property type="entry name" value="UBIQUINOL OXIDASE 4, CHLOROPLASTIC_CHROMOPLASTIC"/>
    <property type="match status" value="1"/>
</dbReference>
<keyword evidence="11 12" id="KW-0472">Membrane</keyword>
<keyword evidence="9" id="KW-0560">Oxidoreductase</keyword>
<feature type="transmembrane region" description="Helical" evidence="12">
    <location>
        <begin position="91"/>
        <end position="111"/>
    </location>
</feature>
<dbReference type="GO" id="GO:0009916">
    <property type="term" value="F:alternative oxidase activity"/>
    <property type="evidence" value="ECO:0007669"/>
    <property type="project" value="InterPro"/>
</dbReference>
<dbReference type="Pfam" id="PF01786">
    <property type="entry name" value="AOX"/>
    <property type="match status" value="1"/>
</dbReference>
<evidence type="ECO:0000313" key="14">
    <source>
        <dbReference type="Proteomes" id="UP000239576"/>
    </source>
</evidence>
<accession>A0A2T1E4D4</accession>
<keyword evidence="5 12" id="KW-0812">Transmembrane</keyword>
<gene>
    <name evidence="13" type="ORF">C7B82_16265</name>
</gene>
<keyword evidence="14" id="KW-1185">Reference proteome</keyword>
<keyword evidence="7" id="KW-0249">Electron transport</keyword>
<evidence type="ECO:0000256" key="7">
    <source>
        <dbReference type="ARBA" id="ARBA00022982"/>
    </source>
</evidence>